<dbReference type="SUPFAM" id="SSF56801">
    <property type="entry name" value="Acetyl-CoA synthetase-like"/>
    <property type="match status" value="1"/>
</dbReference>
<dbReference type="InterPro" id="IPR045851">
    <property type="entry name" value="AMP-bd_C_sf"/>
</dbReference>
<evidence type="ECO:0000256" key="2">
    <source>
        <dbReference type="ARBA" id="ARBA00022598"/>
    </source>
</evidence>
<protein>
    <submittedName>
        <fullName evidence="4">O-succinylbenzoic acid--CoA ligase</fullName>
        <ecNumber evidence="4">6.2.1.26</ecNumber>
    </submittedName>
</protein>
<evidence type="ECO:0000256" key="1">
    <source>
        <dbReference type="ARBA" id="ARBA00006432"/>
    </source>
</evidence>
<accession>A0A291BAC1</accession>
<dbReference type="Pfam" id="PF00501">
    <property type="entry name" value="AMP-binding"/>
    <property type="match status" value="1"/>
</dbReference>
<dbReference type="Proteomes" id="UP000218160">
    <property type="component" value="Chromosome 1"/>
</dbReference>
<sequence length="481" mass="53512">MATVEPVNFDLWPWQYWRQRSPNATAIVLEQQNITWRELCDHVSIAQQQLVNHFVHLQICALQVGLVESSAHPPLSIQRIAINSDGRYENFIIMLASWQQGWQTLMLNSALSQSERAILFKQVGIDAFFSLDVFPLHFAIENKRNQEFALYKPVFDKNTFLTLTLTSGSSDLPKAVVHSARHHLASATGLLHILPYVSDDCWLLSLPLFHVSGLAIVWRWLSIGARLKIAEIKGDRLISAIEGVTHASFVPPQLQRVLNSKLSTSLHSVLLGGVSISQALVDEAEYKGIQCWCGYGMTEMASTITAKRADGRFTVGNVLPNRALYLTESGEVLVKGETLSPGYMVGGVLQALNADWLATKDKGQWCKTSCELQLIGRLDNMFICGGENVQPEAVERMLSVYPKLTQVIILPVEDGRWGSVPIAIVKGNIDFDVFLHWAQTQVPAYQCPVLALQLPEDIGQSGIKLSRKALADWLAKQVLSF</sequence>
<comment type="similarity">
    <text evidence="1">Belongs to the ATP-dependent AMP-binding enzyme family.</text>
</comment>
<proteinExistence type="inferred from homology"/>
<feature type="domain" description="AMP-dependent synthetase/ligase" evidence="3">
    <location>
        <begin position="78"/>
        <end position="343"/>
    </location>
</feature>
<dbReference type="InterPro" id="IPR042099">
    <property type="entry name" value="ANL_N_sf"/>
</dbReference>
<gene>
    <name evidence="4" type="ORF">BTN50_1459</name>
</gene>
<dbReference type="EMBL" id="CP020660">
    <property type="protein sequence ID" value="ATF09935.1"/>
    <property type="molecule type" value="Genomic_DNA"/>
</dbReference>
<dbReference type="EC" id="6.2.1.26" evidence="4"/>
<keyword evidence="5" id="KW-1185">Reference proteome</keyword>
<evidence type="ECO:0000313" key="5">
    <source>
        <dbReference type="Proteomes" id="UP000218160"/>
    </source>
</evidence>
<evidence type="ECO:0000259" key="3">
    <source>
        <dbReference type="Pfam" id="PF00501"/>
    </source>
</evidence>
<dbReference type="Gene3D" id="3.30.300.30">
    <property type="match status" value="1"/>
</dbReference>
<name>A0A291BAC1_9GAMM</name>
<evidence type="ECO:0000313" key="4">
    <source>
        <dbReference type="EMBL" id="ATF09935.1"/>
    </source>
</evidence>
<dbReference type="RefSeq" id="WP_096619432.1">
    <property type="nucleotide sequence ID" value="NZ_CP020660.1"/>
</dbReference>
<dbReference type="KEGG" id="elux:BTN50_1459"/>
<dbReference type="OrthoDB" id="9803968at2"/>
<dbReference type="CDD" id="cd17630">
    <property type="entry name" value="OSB_MenE-like"/>
    <property type="match status" value="1"/>
</dbReference>
<dbReference type="PANTHER" id="PTHR24096">
    <property type="entry name" value="LONG-CHAIN-FATTY-ACID--COA LIGASE"/>
    <property type="match status" value="1"/>
</dbReference>
<dbReference type="GO" id="GO:0009234">
    <property type="term" value="P:menaquinone biosynthetic process"/>
    <property type="evidence" value="ECO:0007669"/>
    <property type="project" value="TreeGrafter"/>
</dbReference>
<dbReference type="InterPro" id="IPR000873">
    <property type="entry name" value="AMP-dep_synth/lig_dom"/>
</dbReference>
<keyword evidence="2 4" id="KW-0436">Ligase</keyword>
<dbReference type="PANTHER" id="PTHR24096:SF149">
    <property type="entry name" value="AMP-BINDING DOMAIN-CONTAINING PROTEIN-RELATED"/>
    <property type="match status" value="1"/>
</dbReference>
<organism evidence="4 5">
    <name type="scientific">Candidatus Enterovibrio altilux</name>
    <dbReference type="NCBI Taxonomy" id="1927128"/>
    <lineage>
        <taxon>Bacteria</taxon>
        <taxon>Pseudomonadati</taxon>
        <taxon>Pseudomonadota</taxon>
        <taxon>Gammaproteobacteria</taxon>
        <taxon>Vibrionales</taxon>
        <taxon>Vibrionaceae</taxon>
        <taxon>Enterovibrio</taxon>
    </lineage>
</organism>
<dbReference type="AlphaFoldDB" id="A0A291BAC1"/>
<dbReference type="Gene3D" id="3.40.50.12780">
    <property type="entry name" value="N-terminal domain of ligase-like"/>
    <property type="match status" value="1"/>
</dbReference>
<reference evidence="5" key="1">
    <citation type="submission" date="2017-04" db="EMBL/GenBank/DDBJ databases">
        <title>Genome evolution of the luminous symbionts of deep sea anglerfish.</title>
        <authorList>
            <person name="Hendry T.A."/>
        </authorList>
    </citation>
    <scope>NUCLEOTIDE SEQUENCE [LARGE SCALE GENOMIC DNA]</scope>
</reference>
<dbReference type="GO" id="GO:0008756">
    <property type="term" value="F:o-succinylbenzoate-CoA ligase activity"/>
    <property type="evidence" value="ECO:0007669"/>
    <property type="project" value="UniProtKB-EC"/>
</dbReference>